<organism evidence="2 3">
    <name type="scientific">Jeotgalibacillus marinus</name>
    <dbReference type="NCBI Taxonomy" id="86667"/>
    <lineage>
        <taxon>Bacteria</taxon>
        <taxon>Bacillati</taxon>
        <taxon>Bacillota</taxon>
        <taxon>Bacilli</taxon>
        <taxon>Bacillales</taxon>
        <taxon>Caryophanaceae</taxon>
        <taxon>Jeotgalibacillus</taxon>
    </lineage>
</organism>
<proteinExistence type="predicted"/>
<accession>A0ABV3Q189</accession>
<keyword evidence="3" id="KW-1185">Reference proteome</keyword>
<reference evidence="2 3" key="1">
    <citation type="journal article" date="1979" name="Int. J. Syst. Evol. Microbiol.">
        <title>Bacillus globisporus subsp. marinus subsp. nov.</title>
        <authorList>
            <person name="Liu H."/>
        </authorList>
    </citation>
    <scope>NUCLEOTIDE SEQUENCE [LARGE SCALE GENOMIC DNA]</scope>
    <source>
        <strain evidence="2 3">DSM 1297</strain>
    </source>
</reference>
<evidence type="ECO:0000256" key="1">
    <source>
        <dbReference type="SAM" id="MobiDB-lite"/>
    </source>
</evidence>
<dbReference type="Proteomes" id="UP001556040">
    <property type="component" value="Unassembled WGS sequence"/>
</dbReference>
<dbReference type="RefSeq" id="WP_367778426.1">
    <property type="nucleotide sequence ID" value="NZ_JBFMIA010000002.1"/>
</dbReference>
<dbReference type="EMBL" id="JBFMIA010000002">
    <property type="protein sequence ID" value="MEW9501087.1"/>
    <property type="molecule type" value="Genomic_DNA"/>
</dbReference>
<evidence type="ECO:0000313" key="3">
    <source>
        <dbReference type="Proteomes" id="UP001556040"/>
    </source>
</evidence>
<evidence type="ECO:0008006" key="4">
    <source>
        <dbReference type="Google" id="ProtNLM"/>
    </source>
</evidence>
<evidence type="ECO:0000313" key="2">
    <source>
        <dbReference type="EMBL" id="MEW9501087.1"/>
    </source>
</evidence>
<sequence length="200" mass="22749">MSVDEKSSIRSILERLSVEGVKTADVAKAIPGISEKPFRNALKAAGYEFSNQTPKGWHFVGEGENPLDKSIFDYVKRSSSPKKQSSPKVHRHVTSSNKEFTEDNVKFTPNSTDVHEQFTQAEVKVIKEMLKSWQEVAPTLQANEQTLYERIKQLPQGNKTRKTIVIDRAIGERLDEFCKAERVNKSDVLHLALKDFLEKF</sequence>
<feature type="compositionally biased region" description="Low complexity" evidence="1">
    <location>
        <begin position="77"/>
        <end position="87"/>
    </location>
</feature>
<comment type="caution">
    <text evidence="2">The sequence shown here is derived from an EMBL/GenBank/DDBJ whole genome shotgun (WGS) entry which is preliminary data.</text>
</comment>
<feature type="region of interest" description="Disordered" evidence="1">
    <location>
        <begin position="76"/>
        <end position="108"/>
    </location>
</feature>
<protein>
    <recommendedName>
        <fullName evidence="4">CopG family transcriptional regulator</fullName>
    </recommendedName>
</protein>
<gene>
    <name evidence="2" type="ORF">AB1471_04620</name>
</gene>
<name>A0ABV3Q189_9BACL</name>